<sequence>MIGNNIHLAPEEFSDSFFGDFGDRTKEFDRVMEQFDRQLDPIHTLSRGLDYQDRKRDLQRPAITDGRYREKESGAVQPFGTFEDGFSTMSRMMNDMDIINPTVTSNQYMKSMVDMFNKNFEQLKHNPNARTFRQSSVTQYSKCFDKEPQLYQAISSTKTAPGGLKETKKALRDSALGLEKVAVGHHIDDRGHIVERARYRNTREEREHHNYVNLTEDDGPSFDSEWHYKTHRYPSRRAIGRPEYDHTSTYPSQRAIKQPEYDRTSIYPSRRAIEQPEYDRTNTYPPRRANERPEYDRTRTYPSHRAIEHHSNDRTKNYPSRRANDWTRMYQSQKATQRH</sequence>
<accession>A0ABM0M959</accession>
<dbReference type="RefSeq" id="XP_006816550.1">
    <property type="nucleotide sequence ID" value="XM_006816487.1"/>
</dbReference>
<dbReference type="Pfam" id="PF10248">
    <property type="entry name" value="Mlf1IP"/>
    <property type="match status" value="1"/>
</dbReference>
<gene>
    <name evidence="7" type="primary">LOC102805010</name>
</gene>
<dbReference type="GeneID" id="102805010"/>
<proteinExistence type="inferred from homology"/>
<organism evidence="6 7">
    <name type="scientific">Saccoglossus kowalevskii</name>
    <name type="common">Acorn worm</name>
    <dbReference type="NCBI Taxonomy" id="10224"/>
    <lineage>
        <taxon>Eukaryota</taxon>
        <taxon>Metazoa</taxon>
        <taxon>Hemichordata</taxon>
        <taxon>Enteropneusta</taxon>
        <taxon>Harrimaniidae</taxon>
        <taxon>Saccoglossus</taxon>
    </lineage>
</organism>
<evidence type="ECO:0000256" key="2">
    <source>
        <dbReference type="ARBA" id="ARBA00008332"/>
    </source>
</evidence>
<feature type="compositionally biased region" description="Basic and acidic residues" evidence="5">
    <location>
        <begin position="271"/>
        <end position="280"/>
    </location>
</feature>
<name>A0ABM0M959_SACKO</name>
<comment type="subcellular location">
    <subcellularLocation>
        <location evidence="1">Cytoplasm</location>
    </subcellularLocation>
</comment>
<dbReference type="PANTHER" id="PTHR13105">
    <property type="entry name" value="MYELOID LEUKEMIA FACTOR"/>
    <property type="match status" value="1"/>
</dbReference>
<keyword evidence="4" id="KW-0597">Phosphoprotein</keyword>
<reference evidence="7" key="1">
    <citation type="submission" date="2025-08" db="UniProtKB">
        <authorList>
            <consortium name="RefSeq"/>
        </authorList>
    </citation>
    <scope>IDENTIFICATION</scope>
    <source>
        <tissue evidence="7">Testes</tissue>
    </source>
</reference>
<comment type="similarity">
    <text evidence="2">Belongs to the MLF family.</text>
</comment>
<dbReference type="Proteomes" id="UP000694865">
    <property type="component" value="Unplaced"/>
</dbReference>
<dbReference type="InterPro" id="IPR019376">
    <property type="entry name" value="Myeloid_leukemia_factor"/>
</dbReference>
<evidence type="ECO:0000256" key="3">
    <source>
        <dbReference type="ARBA" id="ARBA00022490"/>
    </source>
</evidence>
<evidence type="ECO:0000313" key="7">
    <source>
        <dbReference type="RefSeq" id="XP_006816550.1"/>
    </source>
</evidence>
<feature type="compositionally biased region" description="Basic and acidic residues" evidence="5">
    <location>
        <begin position="288"/>
        <end position="316"/>
    </location>
</feature>
<protein>
    <submittedName>
        <fullName evidence="7">Myeloid leukemia factor 1-like</fullName>
    </submittedName>
</protein>
<evidence type="ECO:0000256" key="1">
    <source>
        <dbReference type="ARBA" id="ARBA00004496"/>
    </source>
</evidence>
<evidence type="ECO:0000256" key="5">
    <source>
        <dbReference type="SAM" id="MobiDB-lite"/>
    </source>
</evidence>
<keyword evidence="6" id="KW-1185">Reference proteome</keyword>
<evidence type="ECO:0000256" key="4">
    <source>
        <dbReference type="ARBA" id="ARBA00022553"/>
    </source>
</evidence>
<evidence type="ECO:0000313" key="6">
    <source>
        <dbReference type="Proteomes" id="UP000694865"/>
    </source>
</evidence>
<feature type="compositionally biased region" description="Polar residues" evidence="5">
    <location>
        <begin position="329"/>
        <end position="339"/>
    </location>
</feature>
<feature type="region of interest" description="Disordered" evidence="5">
    <location>
        <begin position="237"/>
        <end position="339"/>
    </location>
</feature>
<keyword evidence="3" id="KW-0963">Cytoplasm</keyword>